<name>A0AAD5SK87_9FUNG</name>
<accession>A0AAD5SK87</accession>
<organism evidence="1 2">
    <name type="scientific">Rhizophlyctis rosea</name>
    <dbReference type="NCBI Taxonomy" id="64517"/>
    <lineage>
        <taxon>Eukaryota</taxon>
        <taxon>Fungi</taxon>
        <taxon>Fungi incertae sedis</taxon>
        <taxon>Chytridiomycota</taxon>
        <taxon>Chytridiomycota incertae sedis</taxon>
        <taxon>Chytridiomycetes</taxon>
        <taxon>Rhizophlyctidales</taxon>
        <taxon>Rhizophlyctidaceae</taxon>
        <taxon>Rhizophlyctis</taxon>
    </lineage>
</organism>
<comment type="caution">
    <text evidence="1">The sequence shown here is derived from an EMBL/GenBank/DDBJ whole genome shotgun (WGS) entry which is preliminary data.</text>
</comment>
<protein>
    <submittedName>
        <fullName evidence="1">Uncharacterized protein</fullName>
    </submittedName>
</protein>
<keyword evidence="2" id="KW-1185">Reference proteome</keyword>
<proteinExistence type="predicted"/>
<reference evidence="1" key="1">
    <citation type="submission" date="2020-05" db="EMBL/GenBank/DDBJ databases">
        <title>Phylogenomic resolution of chytrid fungi.</title>
        <authorList>
            <person name="Stajich J.E."/>
            <person name="Amses K."/>
            <person name="Simmons R."/>
            <person name="Seto K."/>
            <person name="Myers J."/>
            <person name="Bonds A."/>
            <person name="Quandt C.A."/>
            <person name="Barry K."/>
            <person name="Liu P."/>
            <person name="Grigoriev I."/>
            <person name="Longcore J.E."/>
            <person name="James T.Y."/>
        </authorList>
    </citation>
    <scope>NUCLEOTIDE SEQUENCE</scope>
    <source>
        <strain evidence="1">JEL0318</strain>
    </source>
</reference>
<sequence>MNRELVENVAGLRNMIIALDRGSRVEARQQRERLLRLEDMQDSERRSTAEGLSTMQSDIRSLQDDMRILVKLLTPPSEDSAEQGEGFLQRVFGARKAVAVGSGNRSKSTLGGK</sequence>
<gene>
    <name evidence="1" type="ORF">HK097_010773</name>
</gene>
<dbReference type="Proteomes" id="UP001212841">
    <property type="component" value="Unassembled WGS sequence"/>
</dbReference>
<dbReference type="EMBL" id="JADGJD010000083">
    <property type="protein sequence ID" value="KAJ3055347.1"/>
    <property type="molecule type" value="Genomic_DNA"/>
</dbReference>
<dbReference type="AlphaFoldDB" id="A0AAD5SK87"/>
<evidence type="ECO:0000313" key="2">
    <source>
        <dbReference type="Proteomes" id="UP001212841"/>
    </source>
</evidence>
<evidence type="ECO:0000313" key="1">
    <source>
        <dbReference type="EMBL" id="KAJ3055347.1"/>
    </source>
</evidence>